<dbReference type="SUPFAM" id="SSF55347">
    <property type="entry name" value="Glyceraldehyde-3-phosphate dehydrogenase-like, C-terminal domain"/>
    <property type="match status" value="1"/>
</dbReference>
<dbReference type="EMBL" id="JAAIVB010000012">
    <property type="protein sequence ID" value="NEX60284.1"/>
    <property type="molecule type" value="Genomic_DNA"/>
</dbReference>
<dbReference type="InterPro" id="IPR032095">
    <property type="entry name" value="Sacchrp_dh-like_C"/>
</dbReference>
<dbReference type="PANTHER" id="PTHR11133:SF22">
    <property type="entry name" value="ALPHA-AMINOADIPIC SEMIALDEHYDE SYNTHASE, MITOCHONDRIAL"/>
    <property type="match status" value="1"/>
</dbReference>
<dbReference type="Gene3D" id="3.40.50.720">
    <property type="entry name" value="NAD(P)-binding Rossmann-like Domain"/>
    <property type="match status" value="1"/>
</dbReference>
<dbReference type="GO" id="GO:0016491">
    <property type="term" value="F:oxidoreductase activity"/>
    <property type="evidence" value="ECO:0007669"/>
    <property type="project" value="UniProtKB-KW"/>
</dbReference>
<dbReference type="InterPro" id="IPR005097">
    <property type="entry name" value="Sacchrp_dh_NADP-bd"/>
</dbReference>
<keyword evidence="1" id="KW-0560">Oxidoreductase</keyword>
<dbReference type="Pfam" id="PF16653">
    <property type="entry name" value="Sacchrp_dh_C"/>
    <property type="match status" value="1"/>
</dbReference>
<dbReference type="Proteomes" id="UP000482155">
    <property type="component" value="Unassembled WGS sequence"/>
</dbReference>
<evidence type="ECO:0000313" key="5">
    <source>
        <dbReference type="Proteomes" id="UP000482155"/>
    </source>
</evidence>
<sequence length="363" mass="39920">MTSRLILLGAGKIGDAILNLLSHSGDYRITVADCDPQRLAHIRRMEFPDVTAIEADIADPVSVTRLIDGHDLALSACPYFLTPVIATAAKKAGAHYFDLTEDVESTRVVKQLADGARTAFVPQCGLAPGFISIVASDLASRFDSLRDVTMRVGALPTFPSNALKYNLTWSTDGLINEYCNACEAIVDGQLREVSPLEEVERFSLDGIDYEAFNTSGGLGTLCDSFEGKVQNLNYKTVRYPGHRDIIKVLVRDLRLGLPDRRPILKEVLESSIPITKQDVVLVFASVCGIREGRLEQETYARKIYSQKVNGELLSAIQLTTAAGICTMVDLVMQGKLPQAGLIRQEQARLEDFLDNRFGRYYAA</sequence>
<feature type="domain" description="Saccharopine dehydrogenase-like C-terminal" evidence="3">
    <location>
        <begin position="125"/>
        <end position="347"/>
    </location>
</feature>
<dbReference type="AlphaFoldDB" id="A0A6B3SHF8"/>
<proteinExistence type="predicted"/>
<evidence type="ECO:0000259" key="2">
    <source>
        <dbReference type="Pfam" id="PF03435"/>
    </source>
</evidence>
<reference evidence="4 5" key="1">
    <citation type="submission" date="2020-02" db="EMBL/GenBank/DDBJ databases">
        <authorList>
            <person name="Kim M.K."/>
        </authorList>
    </citation>
    <scope>NUCLEOTIDE SEQUENCE [LARGE SCALE GENOMIC DNA]</scope>
    <source>
        <strain evidence="4 5">17J57-3</strain>
    </source>
</reference>
<name>A0A6B3SHF8_9BURK</name>
<organism evidence="4 5">
    <name type="scientific">Noviherbaspirillum galbum</name>
    <dbReference type="NCBI Taxonomy" id="2709383"/>
    <lineage>
        <taxon>Bacteria</taxon>
        <taxon>Pseudomonadati</taxon>
        <taxon>Pseudomonadota</taxon>
        <taxon>Betaproteobacteria</taxon>
        <taxon>Burkholderiales</taxon>
        <taxon>Oxalobacteraceae</taxon>
        <taxon>Noviherbaspirillum</taxon>
    </lineage>
</organism>
<evidence type="ECO:0000256" key="1">
    <source>
        <dbReference type="ARBA" id="ARBA00023002"/>
    </source>
</evidence>
<dbReference type="Pfam" id="PF03435">
    <property type="entry name" value="Sacchrp_dh_NADP"/>
    <property type="match status" value="1"/>
</dbReference>
<accession>A0A6B3SHF8</accession>
<dbReference type="RefSeq" id="WP_163960784.1">
    <property type="nucleotide sequence ID" value="NZ_JAAIVB010000012.1"/>
</dbReference>
<evidence type="ECO:0000259" key="3">
    <source>
        <dbReference type="Pfam" id="PF16653"/>
    </source>
</evidence>
<gene>
    <name evidence="4" type="ORF">G3574_04260</name>
</gene>
<dbReference type="InterPro" id="IPR051168">
    <property type="entry name" value="AASS"/>
</dbReference>
<protein>
    <submittedName>
        <fullName evidence="4">Saccharopine dehydrogenase family protein</fullName>
    </submittedName>
</protein>
<dbReference type="PANTHER" id="PTHR11133">
    <property type="entry name" value="SACCHAROPINE DEHYDROGENASE"/>
    <property type="match status" value="1"/>
</dbReference>
<dbReference type="SUPFAM" id="SSF51735">
    <property type="entry name" value="NAD(P)-binding Rossmann-fold domains"/>
    <property type="match status" value="1"/>
</dbReference>
<keyword evidence="5" id="KW-1185">Reference proteome</keyword>
<dbReference type="InterPro" id="IPR036291">
    <property type="entry name" value="NAD(P)-bd_dom_sf"/>
</dbReference>
<evidence type="ECO:0000313" key="4">
    <source>
        <dbReference type="EMBL" id="NEX60284.1"/>
    </source>
</evidence>
<comment type="caution">
    <text evidence="4">The sequence shown here is derived from an EMBL/GenBank/DDBJ whole genome shotgun (WGS) entry which is preliminary data.</text>
</comment>
<dbReference type="Gene3D" id="3.30.360.10">
    <property type="entry name" value="Dihydrodipicolinate Reductase, domain 2"/>
    <property type="match status" value="1"/>
</dbReference>
<feature type="domain" description="Saccharopine dehydrogenase NADP binding" evidence="2">
    <location>
        <begin position="6"/>
        <end position="111"/>
    </location>
</feature>